<dbReference type="Proteomes" id="UP001214628">
    <property type="component" value="Chromosome 1"/>
</dbReference>
<evidence type="ECO:0000313" key="4">
    <source>
        <dbReference type="Proteomes" id="UP001214628"/>
    </source>
</evidence>
<feature type="compositionally biased region" description="Basic and acidic residues" evidence="1">
    <location>
        <begin position="260"/>
        <end position="269"/>
    </location>
</feature>
<evidence type="ECO:0000256" key="2">
    <source>
        <dbReference type="SAM" id="Phobius"/>
    </source>
</evidence>
<proteinExistence type="predicted"/>
<name>A0AAF0F8K9_9BASI</name>
<dbReference type="AlphaFoldDB" id="A0AAF0F8K9"/>
<feature type="compositionally biased region" description="Polar residues" evidence="1">
    <location>
        <begin position="881"/>
        <end position="892"/>
    </location>
</feature>
<keyword evidence="2" id="KW-0812">Transmembrane</keyword>
<feature type="compositionally biased region" description="Polar residues" evidence="1">
    <location>
        <begin position="222"/>
        <end position="243"/>
    </location>
</feature>
<feature type="compositionally biased region" description="Low complexity" evidence="1">
    <location>
        <begin position="129"/>
        <end position="152"/>
    </location>
</feature>
<dbReference type="PANTHER" id="PTHR35872:SF2">
    <property type="entry name" value="INTEGRAL MEMBRANE PROTEIN (AFU_ORTHOLOGUE AFUA_5G07110)"/>
    <property type="match status" value="1"/>
</dbReference>
<dbReference type="PANTHER" id="PTHR35872">
    <property type="entry name" value="INTEGRAL MEMBRANE PROTEIN (AFU_ORTHOLOGUE AFUA_5G07110)"/>
    <property type="match status" value="1"/>
</dbReference>
<feature type="transmembrane region" description="Helical" evidence="2">
    <location>
        <begin position="783"/>
        <end position="801"/>
    </location>
</feature>
<protein>
    <recommendedName>
        <fullName evidence="5">Integral membrane protein</fullName>
    </recommendedName>
</protein>
<gene>
    <name evidence="3" type="ORF">MPSI1_001295</name>
</gene>
<evidence type="ECO:0000313" key="3">
    <source>
        <dbReference type="EMBL" id="WFD42647.1"/>
    </source>
</evidence>
<feature type="region of interest" description="Disordered" evidence="1">
    <location>
        <begin position="206"/>
        <end position="289"/>
    </location>
</feature>
<feature type="region of interest" description="Disordered" evidence="1">
    <location>
        <begin position="872"/>
        <end position="892"/>
    </location>
</feature>
<dbReference type="EMBL" id="CP118375">
    <property type="protein sequence ID" value="WFD42647.1"/>
    <property type="molecule type" value="Genomic_DNA"/>
</dbReference>
<feature type="region of interest" description="Disordered" evidence="1">
    <location>
        <begin position="1"/>
        <end position="185"/>
    </location>
</feature>
<sequence>MLDKRDSSLLPPPTTRLQRSRANSSSSVLGRSSSLNERSSRGSKFGNRRPSATSQTDHNEDSIQESDTSLRFSRGNWPRWIPGSRSTQPDEETAAISLSSFSRTESHNTAPRDAPRGILYPGNELEVPAMETSSSHHTTASAPAAAVGSSASRPRLTIAEPVLSRSDDAHHTLNPDDHDLSESSAYPRRGSLATISNAMAAMNPFPRMTSMWPGSRDDEDSNTLNPSRSNDGENLTNNTQQDSIKTRRRSATLPSVSRWRSNERQDKDTSAIPTEQQGSSKPGSSRDLHSDQMVDYLDVIDPAVGVFNTLQDFGNSTMLPNVPWFYNRRPTLSINRIVNPNARPQSPTSPSPTSPTYATGDGQPFNSLHDWNHSSHYEDQHLEQEAESLGRAEIDREQAQGRQQEHGLDPQYRIRSRQDYGGSKPTVKNGLPPTKRHSLTRSDDASLDDSWWQPGNTKPPVENSASYEDPSAVAPETRQDHEESPPAQDSLSHKQSSDTLSEMEEIHTQRWWEMDAEERKELDHHIRHLLTNKSKARRYLKGFWNFVRTPMGFILTTYGLLITAWGMLIMLLIIPWVHVGDKHRQRYWIEICDQVLCALFSAVGLGFAPFRAVDTYRMAYIAHYHFATYKRRRILNLPELKNKNELPRYTQGRIDRLIKSEDGTSDAPEEAGAEIKELTDPVRSLEAIGVKHARGGHAEDVYGVENLFGSFPGQPGSHPRNRDELHKQRLKRAPSIDSIIDKSSKEVSVLSPTEQANLQHQQRLFHASHTFYRYRETATHWPFPLQLMMVIVILLDCHSILQGTLGGVTWGIRYQHRPTALTATIITCSLSCNAMSGILIWQGGKRTRKTEVVKRRLKLALEERAIERMERKRRERGKYSAKTTTRNTATAM</sequence>
<keyword evidence="2" id="KW-0472">Membrane</keyword>
<accession>A0AAF0F8K9</accession>
<feature type="compositionally biased region" description="Polar residues" evidence="1">
    <location>
        <begin position="96"/>
        <end position="109"/>
    </location>
</feature>
<feature type="compositionally biased region" description="Basic and acidic residues" evidence="1">
    <location>
        <begin position="397"/>
        <end position="408"/>
    </location>
</feature>
<keyword evidence="2" id="KW-1133">Transmembrane helix</keyword>
<feature type="region of interest" description="Disordered" evidence="1">
    <location>
        <begin position="338"/>
        <end position="372"/>
    </location>
</feature>
<feature type="compositionally biased region" description="Low complexity" evidence="1">
    <location>
        <begin position="16"/>
        <end position="37"/>
    </location>
</feature>
<dbReference type="InterPro" id="IPR021369">
    <property type="entry name" value="DUF2985"/>
</dbReference>
<feature type="transmembrane region" description="Helical" evidence="2">
    <location>
        <begin position="551"/>
        <end position="577"/>
    </location>
</feature>
<evidence type="ECO:0000256" key="1">
    <source>
        <dbReference type="SAM" id="MobiDB-lite"/>
    </source>
</evidence>
<keyword evidence="4" id="KW-1185">Reference proteome</keyword>
<reference evidence="3" key="1">
    <citation type="submission" date="2023-02" db="EMBL/GenBank/DDBJ databases">
        <title>Mating type loci evolution in Malassezia.</title>
        <authorList>
            <person name="Coelho M.A."/>
        </authorList>
    </citation>
    <scope>NUCLEOTIDE SEQUENCE</scope>
    <source>
        <strain evidence="3">CBS 14136</strain>
    </source>
</reference>
<dbReference type="Pfam" id="PF11204">
    <property type="entry name" value="DUF2985"/>
    <property type="match status" value="1"/>
</dbReference>
<organism evidence="3 4">
    <name type="scientific">Malassezia psittaci</name>
    <dbReference type="NCBI Taxonomy" id="1821823"/>
    <lineage>
        <taxon>Eukaryota</taxon>
        <taxon>Fungi</taxon>
        <taxon>Dikarya</taxon>
        <taxon>Basidiomycota</taxon>
        <taxon>Ustilaginomycotina</taxon>
        <taxon>Malasseziomycetes</taxon>
        <taxon>Malasseziales</taxon>
        <taxon>Malasseziaceae</taxon>
        <taxon>Malassezia</taxon>
    </lineage>
</organism>
<evidence type="ECO:0008006" key="5">
    <source>
        <dbReference type="Google" id="ProtNLM"/>
    </source>
</evidence>
<feature type="compositionally biased region" description="Polar residues" evidence="1">
    <location>
        <begin position="271"/>
        <end position="283"/>
    </location>
</feature>
<feature type="compositionally biased region" description="Basic and acidic residues" evidence="1">
    <location>
        <begin position="165"/>
        <end position="181"/>
    </location>
</feature>
<feature type="region of interest" description="Disordered" evidence="1">
    <location>
        <begin position="397"/>
        <end position="500"/>
    </location>
</feature>
<feature type="transmembrane region" description="Helical" evidence="2">
    <location>
        <begin position="821"/>
        <end position="841"/>
    </location>
</feature>